<dbReference type="EMBL" id="CTEN01000004">
    <property type="protein sequence ID" value="CQR25471.1"/>
    <property type="molecule type" value="Genomic_DNA"/>
</dbReference>
<evidence type="ECO:0000256" key="1">
    <source>
        <dbReference type="ARBA" id="ARBA00022679"/>
    </source>
</evidence>
<evidence type="ECO:0000256" key="2">
    <source>
        <dbReference type="ARBA" id="ARBA00023315"/>
    </source>
</evidence>
<proteinExistence type="predicted"/>
<dbReference type="RefSeq" id="WP_093651022.1">
    <property type="nucleotide sequence ID" value="NZ_CTEN01000004.1"/>
</dbReference>
<gene>
    <name evidence="4" type="ORF">BN1356_01816</name>
</gene>
<dbReference type="OrthoDB" id="9797826at2"/>
<dbReference type="InterPro" id="IPR016181">
    <property type="entry name" value="Acyl_CoA_acyltransferase"/>
</dbReference>
<reference evidence="5" key="1">
    <citation type="submission" date="2015-03" db="EMBL/GenBank/DDBJ databases">
        <authorList>
            <person name="Urmite Genomes"/>
        </authorList>
    </citation>
    <scope>NUCLEOTIDE SEQUENCE [LARGE SCALE GENOMIC DNA]</scope>
    <source>
        <strain evidence="5">FF10</strain>
    </source>
</reference>
<protein>
    <submittedName>
        <fullName evidence="4">N-acetyltransferase</fullName>
    </submittedName>
</protein>
<name>A0A0E4H604_9STRE</name>
<evidence type="ECO:0000259" key="3">
    <source>
        <dbReference type="PROSITE" id="PS51186"/>
    </source>
</evidence>
<evidence type="ECO:0000313" key="4">
    <source>
        <dbReference type="EMBL" id="CQR25471.1"/>
    </source>
</evidence>
<keyword evidence="1 4" id="KW-0808">Transferase</keyword>
<dbReference type="PANTHER" id="PTHR43877">
    <property type="entry name" value="AMINOALKYLPHOSPHONATE N-ACETYLTRANSFERASE-RELATED-RELATED"/>
    <property type="match status" value="1"/>
</dbReference>
<evidence type="ECO:0000313" key="5">
    <source>
        <dbReference type="Proteomes" id="UP000198604"/>
    </source>
</evidence>
<dbReference type="SUPFAM" id="SSF55729">
    <property type="entry name" value="Acyl-CoA N-acyltransferases (Nat)"/>
    <property type="match status" value="1"/>
</dbReference>
<keyword evidence="2" id="KW-0012">Acyltransferase</keyword>
<dbReference type="PROSITE" id="PS51186">
    <property type="entry name" value="GNAT"/>
    <property type="match status" value="1"/>
</dbReference>
<dbReference type="Gene3D" id="3.40.630.30">
    <property type="match status" value="1"/>
</dbReference>
<dbReference type="InterPro" id="IPR050832">
    <property type="entry name" value="Bact_Acetyltransf"/>
</dbReference>
<dbReference type="STRING" id="1608583.BN1356_01816"/>
<sequence length="149" mass="17165">MKTNLIIRPYQIEDCKHLCPLYAQLGYPVSVKGLEQRLSKLLTHDDYHFWIAAIDEYPVGFIGFARMYMFEADEDYIRILALVVDKDYRREGIAAVLVEKIKQFAKESGVQSLALNSGITNERESAHLFYQNQGFEKSSFGFKCRLSSP</sequence>
<dbReference type="GO" id="GO:0016747">
    <property type="term" value="F:acyltransferase activity, transferring groups other than amino-acyl groups"/>
    <property type="evidence" value="ECO:0007669"/>
    <property type="project" value="InterPro"/>
</dbReference>
<organism evidence="4 5">
    <name type="scientific">Streptococcus varani</name>
    <dbReference type="NCBI Taxonomy" id="1608583"/>
    <lineage>
        <taxon>Bacteria</taxon>
        <taxon>Bacillati</taxon>
        <taxon>Bacillota</taxon>
        <taxon>Bacilli</taxon>
        <taxon>Lactobacillales</taxon>
        <taxon>Streptococcaceae</taxon>
        <taxon>Streptococcus</taxon>
    </lineage>
</organism>
<dbReference type="Pfam" id="PF00583">
    <property type="entry name" value="Acetyltransf_1"/>
    <property type="match status" value="1"/>
</dbReference>
<accession>A0A0E4H604</accession>
<dbReference type="AlphaFoldDB" id="A0A0E4H604"/>
<keyword evidence="5" id="KW-1185">Reference proteome</keyword>
<dbReference type="InterPro" id="IPR000182">
    <property type="entry name" value="GNAT_dom"/>
</dbReference>
<dbReference type="Proteomes" id="UP000198604">
    <property type="component" value="Unassembled WGS sequence"/>
</dbReference>
<feature type="domain" description="N-acetyltransferase" evidence="3">
    <location>
        <begin position="5"/>
        <end position="149"/>
    </location>
</feature>
<dbReference type="CDD" id="cd04301">
    <property type="entry name" value="NAT_SF"/>
    <property type="match status" value="1"/>
</dbReference>